<gene>
    <name evidence="2" type="ORF">MQP27_38710</name>
</gene>
<keyword evidence="3" id="KW-1185">Reference proteome</keyword>
<sequence length="162" mass="17487">MSVRDALRSAPLAGDVPGLRLLKVGDGWDVVRTCAEMGLLALAYLRGTGACVGPVLYDKPNSCLYYAVPTGTAACWDGLPVRHLSSDSWLVAPGLELLDDWFGGWCELPDDDTLTDSDALRTALQHPYTAVARDESHADACRPEQTPRRPQQHPPPDSEGTS</sequence>
<feature type="compositionally biased region" description="Pro residues" evidence="1">
    <location>
        <begin position="152"/>
        <end position="162"/>
    </location>
</feature>
<organism evidence="2 3">
    <name type="scientific">Streptomyces cylindrosporus</name>
    <dbReference type="NCBI Taxonomy" id="2927583"/>
    <lineage>
        <taxon>Bacteria</taxon>
        <taxon>Bacillati</taxon>
        <taxon>Actinomycetota</taxon>
        <taxon>Actinomycetes</taxon>
        <taxon>Kitasatosporales</taxon>
        <taxon>Streptomycetaceae</taxon>
        <taxon>Streptomyces</taxon>
    </lineage>
</organism>
<dbReference type="EMBL" id="JALDAY010000013">
    <property type="protein sequence ID" value="MCI3277012.1"/>
    <property type="molecule type" value="Genomic_DNA"/>
</dbReference>
<evidence type="ECO:0000313" key="3">
    <source>
        <dbReference type="Proteomes" id="UP001165269"/>
    </source>
</evidence>
<proteinExistence type="predicted"/>
<accession>A0ABS9YID7</accession>
<protein>
    <submittedName>
        <fullName evidence="2">Uncharacterized protein</fullName>
    </submittedName>
</protein>
<dbReference type="RefSeq" id="WP_242774152.1">
    <property type="nucleotide sequence ID" value="NZ_JALDAY010000013.1"/>
</dbReference>
<name>A0ABS9YID7_9ACTN</name>
<dbReference type="Proteomes" id="UP001165269">
    <property type="component" value="Unassembled WGS sequence"/>
</dbReference>
<comment type="caution">
    <text evidence="2">The sequence shown here is derived from an EMBL/GenBank/DDBJ whole genome shotgun (WGS) entry which is preliminary data.</text>
</comment>
<feature type="compositionally biased region" description="Basic and acidic residues" evidence="1">
    <location>
        <begin position="132"/>
        <end position="147"/>
    </location>
</feature>
<reference evidence="2" key="1">
    <citation type="submission" date="2022-03" db="EMBL/GenBank/DDBJ databases">
        <title>Streptomyces 7R015 and 7R016 isolated from Barleria lupulina in Thailand.</title>
        <authorList>
            <person name="Kanchanasin P."/>
            <person name="Phongsopitanun W."/>
            <person name="Tanasupawat S."/>
        </authorList>
    </citation>
    <scope>NUCLEOTIDE SEQUENCE</scope>
    <source>
        <strain evidence="2">7R015</strain>
    </source>
</reference>
<evidence type="ECO:0000313" key="2">
    <source>
        <dbReference type="EMBL" id="MCI3277012.1"/>
    </source>
</evidence>
<evidence type="ECO:0000256" key="1">
    <source>
        <dbReference type="SAM" id="MobiDB-lite"/>
    </source>
</evidence>
<feature type="region of interest" description="Disordered" evidence="1">
    <location>
        <begin position="131"/>
        <end position="162"/>
    </location>
</feature>